<protein>
    <submittedName>
        <fullName evidence="1">Uncharacterized protein</fullName>
    </submittedName>
</protein>
<proteinExistence type="predicted"/>
<gene>
    <name evidence="1" type="ORF">NLG97_g6100</name>
</gene>
<dbReference type="EMBL" id="JANAKD010000763">
    <property type="protein sequence ID" value="KAJ3488916.1"/>
    <property type="molecule type" value="Genomic_DNA"/>
</dbReference>
<sequence length="749" mass="84472">MEWQNHLLPNHLISDVDSSASIEFSSSFQSRDDYIGDLSHETDFDCLAEEDVLASGLDADTPAVSEQAAATPIRGRLTTEEWDKHKPIIEGLYLDKKRRVEDIVKFMRDNHEFDASAKQYRTRFKKWQFHKNLNSNEMRKIIQIQRRRKEEEGKDSHFYVRKRLVPEHKIARYDRLNGNKVTASSPAWKTPPYIEAKTPRNRDSTTTSGDARSQQGSAYVAQDCYAVAPAPPEIFMFDVFMQDREGDGIAAHAEPPAKQVPRIQLELAWKDRTCLASLCTNYSGEELQRSIQNVQLQMHAEATKGTSYRRCGRCGHLPTMMDTTKQDMRSLFDYGYLKMNMTDALFVRACQIGIKQNEVAMVVYLARRCQQSTFLQRLHPSLLCMALHHNRDDVFRWLLLHGIDAGTGFIDASKELLAHARMALGDFVTALFERESDGRIDDAIAFLYRTRVITDNCWKRKLIWVALKHGRAGILETCLEPPTNATLDIDELMDKAEDIRKIMSETGSKDAAATLVSAAETRETKSEDGANALHFATALLLCDAVSRLCANGADINAAMENGETPLHILSGLSDDGVQTARILLTANANVAARDSVGDTPLHNAARHALVPWRQELISCLLHAGADIEARNARGETPLIAAAINVELDEAADAMQWLIDKGANAQAMDHADNTAQDYLRARLSERDKCRLEEEEFCAQPIEDRLRGWFTTGLQEHVELRTRSQHVESLRSQVEEVDENVRESTYGNRQL</sequence>
<keyword evidence="2" id="KW-1185">Reference proteome</keyword>
<dbReference type="Proteomes" id="UP001148737">
    <property type="component" value="Unassembled WGS sequence"/>
</dbReference>
<name>A0ACC1QQM0_9HYPO</name>
<accession>A0ACC1QQM0</accession>
<evidence type="ECO:0000313" key="2">
    <source>
        <dbReference type="Proteomes" id="UP001148737"/>
    </source>
</evidence>
<evidence type="ECO:0000313" key="1">
    <source>
        <dbReference type="EMBL" id="KAJ3488916.1"/>
    </source>
</evidence>
<reference evidence="1" key="1">
    <citation type="submission" date="2022-07" db="EMBL/GenBank/DDBJ databases">
        <title>Genome Sequence of Lecanicillium saksenae.</title>
        <authorList>
            <person name="Buettner E."/>
        </authorList>
    </citation>
    <scope>NUCLEOTIDE SEQUENCE</scope>
    <source>
        <strain evidence="1">VT-O1</strain>
    </source>
</reference>
<organism evidence="1 2">
    <name type="scientific">Lecanicillium saksenae</name>
    <dbReference type="NCBI Taxonomy" id="468837"/>
    <lineage>
        <taxon>Eukaryota</taxon>
        <taxon>Fungi</taxon>
        <taxon>Dikarya</taxon>
        <taxon>Ascomycota</taxon>
        <taxon>Pezizomycotina</taxon>
        <taxon>Sordariomycetes</taxon>
        <taxon>Hypocreomycetidae</taxon>
        <taxon>Hypocreales</taxon>
        <taxon>Cordycipitaceae</taxon>
        <taxon>Lecanicillium</taxon>
    </lineage>
</organism>
<comment type="caution">
    <text evidence="1">The sequence shown here is derived from an EMBL/GenBank/DDBJ whole genome shotgun (WGS) entry which is preliminary data.</text>
</comment>